<keyword evidence="2" id="KW-1185">Reference proteome</keyword>
<dbReference type="EMBL" id="SOAM01000001">
    <property type="protein sequence ID" value="TDS80687.1"/>
    <property type="molecule type" value="Genomic_DNA"/>
</dbReference>
<dbReference type="RefSeq" id="WP_133765376.1">
    <property type="nucleotide sequence ID" value="NZ_BAAARP010000001.1"/>
</dbReference>
<proteinExistence type="predicted"/>
<evidence type="ECO:0008006" key="3">
    <source>
        <dbReference type="Google" id="ProtNLM"/>
    </source>
</evidence>
<dbReference type="CDD" id="cd02440">
    <property type="entry name" value="AdoMet_MTases"/>
    <property type="match status" value="1"/>
</dbReference>
<organism evidence="1 2">
    <name type="scientific">Amnibacterium kyonggiense</name>
    <dbReference type="NCBI Taxonomy" id="595671"/>
    <lineage>
        <taxon>Bacteria</taxon>
        <taxon>Bacillati</taxon>
        <taxon>Actinomycetota</taxon>
        <taxon>Actinomycetes</taxon>
        <taxon>Micrococcales</taxon>
        <taxon>Microbacteriaceae</taxon>
        <taxon>Amnibacterium</taxon>
    </lineage>
</organism>
<comment type="caution">
    <text evidence="1">The sequence shown here is derived from an EMBL/GenBank/DDBJ whole genome shotgun (WGS) entry which is preliminary data.</text>
</comment>
<dbReference type="OrthoDB" id="9805171at2"/>
<name>A0A4R7FS64_9MICO</name>
<dbReference type="InterPro" id="IPR029063">
    <property type="entry name" value="SAM-dependent_MTases_sf"/>
</dbReference>
<reference evidence="1 2" key="1">
    <citation type="submission" date="2019-03" db="EMBL/GenBank/DDBJ databases">
        <title>Genomic Encyclopedia of Archaeal and Bacterial Type Strains, Phase II (KMG-II): from individual species to whole genera.</title>
        <authorList>
            <person name="Goeker M."/>
        </authorList>
    </citation>
    <scope>NUCLEOTIDE SEQUENCE [LARGE SCALE GENOMIC DNA]</scope>
    <source>
        <strain evidence="1 2">DSM 24782</strain>
    </source>
</reference>
<dbReference type="AlphaFoldDB" id="A0A4R7FS64"/>
<evidence type="ECO:0000313" key="1">
    <source>
        <dbReference type="EMBL" id="TDS80687.1"/>
    </source>
</evidence>
<gene>
    <name evidence="1" type="ORF">CLV52_1253</name>
</gene>
<sequence length="220" mass="23057">MSAVAAVVPRFGAGGAEPWAAALAGAPVSLRLVPADPLVRPEPLDVRRWSGPADRADRAALAGLAGPLLDVGSGPGRMIRAAAHLDASGVEADPTAVRRSRARGLAVIAGSVFDPLPREGRWGSALLLDGNVGIGGDVAALLARCGELLRRGGLLVVETDADPRRDDTDECRVRSSDGSESAAFPWARVGLIAVLRAAHDFALERVWELDGRWFVRLRAL</sequence>
<dbReference type="Gene3D" id="3.40.50.150">
    <property type="entry name" value="Vaccinia Virus protein VP39"/>
    <property type="match status" value="1"/>
</dbReference>
<evidence type="ECO:0000313" key="2">
    <source>
        <dbReference type="Proteomes" id="UP000295344"/>
    </source>
</evidence>
<dbReference type="Proteomes" id="UP000295344">
    <property type="component" value="Unassembled WGS sequence"/>
</dbReference>
<dbReference type="SUPFAM" id="SSF53335">
    <property type="entry name" value="S-adenosyl-L-methionine-dependent methyltransferases"/>
    <property type="match status" value="1"/>
</dbReference>
<protein>
    <recommendedName>
        <fullName evidence="3">Methyltransferase family protein</fullName>
    </recommendedName>
</protein>
<accession>A0A4R7FS64</accession>